<gene>
    <name evidence="1" type="primary">PocGH01_06030100</name>
    <name evidence="1" type="ORF">POCGH01_06030100</name>
</gene>
<evidence type="ECO:0000313" key="2">
    <source>
        <dbReference type="Proteomes" id="UP000242942"/>
    </source>
</evidence>
<dbReference type="AlphaFoldDB" id="A0A1D3TGI2"/>
<sequence length="219" mass="25716">MPLNTDIIFSNYVKKLNNNFVKKSFFSSSKLFFKNEKHLNSLNSFLTPKRDYIYIFDKKHFSEQKVIDTIRKAKNKLDRASLYLLQESINNNCKHFNEEKKVKFQKVIDELNVLLNDKSNLAEEKIKILTEKSSKGYKNREIIGLFVTGFFFAIGSVTHSVFYLVSAYGLYILHKASKENNNMIYIERRLSDNKNNILINKNHIQDLLTALENDLMKIK</sequence>
<protein>
    <submittedName>
        <fullName evidence="1">Uncharacterized protein</fullName>
    </submittedName>
</protein>
<proteinExistence type="predicted"/>
<accession>A0A1D3TGI2</accession>
<dbReference type="VEuPathDB" id="PlasmoDB:POWCR01_060025100"/>
<dbReference type="EMBL" id="LT594587">
    <property type="protein sequence ID" value="SCP04001.1"/>
    <property type="molecule type" value="Genomic_DNA"/>
</dbReference>
<reference evidence="1 2" key="1">
    <citation type="submission" date="2016-06" db="EMBL/GenBank/DDBJ databases">
        <authorList>
            <consortium name="Pathogen Informatics"/>
        </authorList>
    </citation>
    <scope>NUCLEOTIDE SEQUENCE [LARGE SCALE GENOMIC DNA]</scope>
    <source>
        <strain evidence="1">PocGH01</strain>
    </source>
</reference>
<dbReference type="Proteomes" id="UP000242942">
    <property type="component" value="Chromosome 6"/>
</dbReference>
<keyword evidence="2" id="KW-1185">Reference proteome</keyword>
<organism evidence="1 2">
    <name type="scientific">Plasmodium ovale</name>
    <name type="common">malaria parasite P. ovale</name>
    <dbReference type="NCBI Taxonomy" id="36330"/>
    <lineage>
        <taxon>Eukaryota</taxon>
        <taxon>Sar</taxon>
        <taxon>Alveolata</taxon>
        <taxon>Apicomplexa</taxon>
        <taxon>Aconoidasida</taxon>
        <taxon>Haemosporida</taxon>
        <taxon>Plasmodiidae</taxon>
        <taxon>Plasmodium</taxon>
        <taxon>Plasmodium (Plasmodium)</taxon>
    </lineage>
</organism>
<evidence type="ECO:0000313" key="1">
    <source>
        <dbReference type="EMBL" id="SCP04001.1"/>
    </source>
</evidence>
<name>A0A1D3TGI2_PLAOA</name>
<dbReference type="VEuPathDB" id="PlasmoDB:PocGH01_06030100"/>
<dbReference type="OrthoDB" id="376432at2759"/>